<dbReference type="SUPFAM" id="SSF51735">
    <property type="entry name" value="NAD(P)-binding Rossmann-fold domains"/>
    <property type="match status" value="1"/>
</dbReference>
<feature type="domain" description="Gfo/Idh/MocA-like oxidoreductase N-terminal" evidence="1">
    <location>
        <begin position="4"/>
        <end position="118"/>
    </location>
</feature>
<dbReference type="RefSeq" id="WP_418890711.1">
    <property type="nucleotide sequence ID" value="NZ_JBEUWX010000002.1"/>
</dbReference>
<sequence>MRKIRTAIIGCGKVSDLHAAALKHLPEAEFVAIYSRSAEKAKQYGEKYGVEGFCDIGKMVATVGVEAAIVCTPHPAHRDAAVAAIEAGAHVLVEKPLAATLKDCDDILNAAKQAGVKVGTVCQRRFYAPSQRMRRAIDSGKIGRPALGTVLMLGWRDRKYYESDAWRGKWRSEGGGVLVNQAPHQLDLLQWFMGPIDELFGVWSNINHPYIEVEDTAVAVIRFRSGALGNIVVSNAQKPGIYGKVHVHGDNGASVGVQTDGGAMFIAGMSSVTEPPINDLWTVPGEAAMLAQWQKEDSDLFNSHEDSMEYYFRQQIADFLGAVAEGREPLVTGEDGRKTVEIFTAIYRSQKSGKPIKFPLAPDASDLDYETYASMPLH</sequence>
<evidence type="ECO:0000313" key="4">
    <source>
        <dbReference type="Proteomes" id="UP001574673"/>
    </source>
</evidence>
<dbReference type="InterPro" id="IPR052515">
    <property type="entry name" value="Gfo/Idh/MocA_Oxidoreductase"/>
</dbReference>
<gene>
    <name evidence="3" type="ORF">ABCS64_04505</name>
</gene>
<dbReference type="PANTHER" id="PTHR43249">
    <property type="entry name" value="UDP-N-ACETYL-2-AMINO-2-DEOXY-D-GLUCURONATE OXIDASE"/>
    <property type="match status" value="1"/>
</dbReference>
<dbReference type="EMBL" id="JBEUWX010000002">
    <property type="protein sequence ID" value="MFA9949595.1"/>
    <property type="molecule type" value="Genomic_DNA"/>
</dbReference>
<organism evidence="3 4">
    <name type="scientific">Dentiradicibacter hellwigii</name>
    <dbReference type="NCBI Taxonomy" id="3149053"/>
    <lineage>
        <taxon>Bacteria</taxon>
        <taxon>Pseudomonadati</taxon>
        <taxon>Pseudomonadota</taxon>
        <taxon>Betaproteobacteria</taxon>
        <taxon>Rhodocyclales</taxon>
        <taxon>Rhodocyclaceae</taxon>
        <taxon>Dentiradicibacter</taxon>
    </lineage>
</organism>
<comment type="caution">
    <text evidence="3">The sequence shown here is derived from an EMBL/GenBank/DDBJ whole genome shotgun (WGS) entry which is preliminary data.</text>
</comment>
<proteinExistence type="predicted"/>
<evidence type="ECO:0000259" key="1">
    <source>
        <dbReference type="Pfam" id="PF01408"/>
    </source>
</evidence>
<reference evidence="4" key="1">
    <citation type="submission" date="2024-06" db="EMBL/GenBank/DDBJ databases">
        <title>Radixoralia hellwigii gen. nov., sp nov., isolated from a root canal in the human oral cavity.</title>
        <authorList>
            <person name="Bartsch S."/>
            <person name="Wittmer A."/>
            <person name="Schulz A.-K."/>
            <person name="Neumann-Schaal M."/>
            <person name="Wolf J."/>
            <person name="Gronow S."/>
            <person name="Tennert C."/>
            <person name="Haecker G."/>
            <person name="Cieplik F."/>
            <person name="Al-Ahmad A."/>
        </authorList>
    </citation>
    <scope>NUCLEOTIDE SEQUENCE [LARGE SCALE GENOMIC DNA]</scope>
    <source>
        <strain evidence="4">Wk13</strain>
    </source>
</reference>
<dbReference type="SUPFAM" id="SSF55347">
    <property type="entry name" value="Glyceraldehyde-3-phosphate dehydrogenase-like, C-terminal domain"/>
    <property type="match status" value="1"/>
</dbReference>
<dbReference type="InterPro" id="IPR000683">
    <property type="entry name" value="Gfo/Idh/MocA-like_OxRdtase_N"/>
</dbReference>
<dbReference type="PANTHER" id="PTHR43249:SF1">
    <property type="entry name" value="D-GLUCOSIDE 3-DEHYDROGENASE"/>
    <property type="match status" value="1"/>
</dbReference>
<dbReference type="Gene3D" id="3.30.360.10">
    <property type="entry name" value="Dihydrodipicolinate Reductase, domain 2"/>
    <property type="match status" value="1"/>
</dbReference>
<evidence type="ECO:0000313" key="3">
    <source>
        <dbReference type="EMBL" id="MFA9949595.1"/>
    </source>
</evidence>
<protein>
    <submittedName>
        <fullName evidence="3">Gfo/Idh/MocA family oxidoreductase</fullName>
    </submittedName>
</protein>
<keyword evidence="4" id="KW-1185">Reference proteome</keyword>
<accession>A0ABV4UEE5</accession>
<feature type="domain" description="GFO/IDH/MocA-like oxidoreductase" evidence="2">
    <location>
        <begin position="131"/>
        <end position="253"/>
    </location>
</feature>
<evidence type="ECO:0000259" key="2">
    <source>
        <dbReference type="Pfam" id="PF22725"/>
    </source>
</evidence>
<dbReference type="Pfam" id="PF01408">
    <property type="entry name" value="GFO_IDH_MocA"/>
    <property type="match status" value="1"/>
</dbReference>
<name>A0ABV4UEE5_9RHOO</name>
<dbReference type="Proteomes" id="UP001574673">
    <property type="component" value="Unassembled WGS sequence"/>
</dbReference>
<dbReference type="InterPro" id="IPR055170">
    <property type="entry name" value="GFO_IDH_MocA-like_dom"/>
</dbReference>
<dbReference type="InterPro" id="IPR036291">
    <property type="entry name" value="NAD(P)-bd_dom_sf"/>
</dbReference>
<dbReference type="Pfam" id="PF22725">
    <property type="entry name" value="GFO_IDH_MocA_C3"/>
    <property type="match status" value="1"/>
</dbReference>
<dbReference type="Gene3D" id="3.40.50.720">
    <property type="entry name" value="NAD(P)-binding Rossmann-like Domain"/>
    <property type="match status" value="1"/>
</dbReference>